<sequence length="537" mass="63146">MSAFNIGTVIQIFTLDQQWYIGQIEFIDQQNGFYYIRQNTGICFMIKWRYPSWFFPNDSPVANLLILNSNINTNSSQNSSSSSSNNSSNFLEYNNQIVRNQIDFIVPSNYQEEEFKTCMRDRHSSKCVDSPYPKDRVPISKFIKGNQILKTCDDCRNYDINKRKEHITKRRKKAEQRQEEIQAGFSDFGICTSPYHTTNKYPRDKVPISDIAKDPENLHLGCFETCLECRLKRKELREESENVAESKGLFYCVQCNKSLSLNQRATNIDGTISTVCKICQDKIREHRYKIIAYKIEVKIQRILENEFSCEHCKCLFLSPIGDSLIVRRYQVGFINGVKYVRRENGEVMTLDEFFTKYEDQLETIILDWDHLPENEARATGLLAPDEHFIPKCKDVSRWNSIEAIDKEIKKCQLVCKACHKWITILRELGRTTETISYRQKREYVNSIKINGCISCGSKHQDIRMLRFYEFDHLDQKTKRECVTIMVYRDKFTLDDVKEEVVKCRVLCAHCHAVHSRNQRRLLQIDIEENDEESDEDF</sequence>
<gene>
    <name evidence="1" type="ORF">Solivirus3_6</name>
</gene>
<protein>
    <submittedName>
        <fullName evidence="1">Uncharacterized protein</fullName>
    </submittedName>
</protein>
<proteinExistence type="predicted"/>
<name>A0A3G5AFL6_9VIRU</name>
<evidence type="ECO:0000313" key="1">
    <source>
        <dbReference type="EMBL" id="AYV86006.1"/>
    </source>
</evidence>
<accession>A0A3G5AFL6</accession>
<reference evidence="1" key="1">
    <citation type="submission" date="2018-10" db="EMBL/GenBank/DDBJ databases">
        <title>Hidden diversity of soil giant viruses.</title>
        <authorList>
            <person name="Schulz F."/>
            <person name="Alteio L."/>
            <person name="Goudeau D."/>
            <person name="Ryan E.M."/>
            <person name="Malmstrom R.R."/>
            <person name="Blanchard J."/>
            <person name="Woyke T."/>
        </authorList>
    </citation>
    <scope>NUCLEOTIDE SEQUENCE</scope>
    <source>
        <strain evidence="1">SOV1</strain>
    </source>
</reference>
<dbReference type="EMBL" id="MK072491">
    <property type="protein sequence ID" value="AYV86006.1"/>
    <property type="molecule type" value="Genomic_DNA"/>
</dbReference>
<organism evidence="1">
    <name type="scientific">Solivirus sp</name>
    <dbReference type="NCBI Taxonomy" id="2487772"/>
    <lineage>
        <taxon>Viruses</taxon>
        <taxon>Pithoviruses</taxon>
    </lineage>
</organism>